<protein>
    <submittedName>
        <fullName evidence="3">Amino acid adenylation domain-containing protein</fullName>
    </submittedName>
</protein>
<sequence length="518" mass="56525">MQAYHYNLGTAFEEVAAMHRDRPALRYDGATVTFGELFSQSERLAQLLLQRGCRAGDAIAIGHTKRPLSYALMLAALRLGLPYVNLDVGSPVPRLAGILGIARPAVLFHDDPADAPAMRELAAAHGCDAVLLDEAILPAVDEQARAVQRERMRAVDGATIAYVMFTSGSTGVPKGVAVTHQNVLHFIPWGRECFAVTPDDNFANLSPMYFDNSVFDFYVALFAGASLSPVPRDLLAKPYDLVAHVDRMACTVWFCVPSLLIYLTAMKALRPGVLGTVRAFSFGGEGYPKVELRKLHALYGAQARLVNVYGPTECTCICSAYEVTERDLADAGGLPPLGRLNANFDYRIEDDAGREALEGELCLIGPNVASGYYNEPERTAAAFSTLQEPRRWGKRMYRTGDLVREDAQGLLHFTGRKDNQVKHMGYRIELEEIEHALAKLQPVGRAAVVYQRARNAAYGKLVGFVAAPAGTDDKALLKQLAGLVPDYMVPSRLVVMDSLPTNPNGKIDRQQLRASLGG</sequence>
<dbReference type="GO" id="GO:0044550">
    <property type="term" value="P:secondary metabolite biosynthetic process"/>
    <property type="evidence" value="ECO:0007669"/>
    <property type="project" value="TreeGrafter"/>
</dbReference>
<dbReference type="SUPFAM" id="SSF56801">
    <property type="entry name" value="Acetyl-CoA synthetase-like"/>
    <property type="match status" value="1"/>
</dbReference>
<dbReference type="RefSeq" id="WP_200786905.1">
    <property type="nucleotide sequence ID" value="NZ_JAEDAO010000001.1"/>
</dbReference>
<feature type="domain" description="AMP-dependent synthetase/ligase" evidence="1">
    <location>
        <begin position="12"/>
        <end position="373"/>
    </location>
</feature>
<dbReference type="Pfam" id="PF00501">
    <property type="entry name" value="AMP-binding"/>
    <property type="match status" value="1"/>
</dbReference>
<dbReference type="PANTHER" id="PTHR45527:SF1">
    <property type="entry name" value="FATTY ACID SYNTHASE"/>
    <property type="match status" value="1"/>
</dbReference>
<evidence type="ECO:0000313" key="4">
    <source>
        <dbReference type="Proteomes" id="UP000617041"/>
    </source>
</evidence>
<gene>
    <name evidence="3" type="ORF">I8E28_05010</name>
</gene>
<name>A0A934PZY8_9BURK</name>
<dbReference type="InterPro" id="IPR025110">
    <property type="entry name" value="AMP-bd_C"/>
</dbReference>
<dbReference type="EMBL" id="JAEDAO010000001">
    <property type="protein sequence ID" value="MBK0391941.1"/>
    <property type="molecule type" value="Genomic_DNA"/>
</dbReference>
<dbReference type="InterPro" id="IPR045851">
    <property type="entry name" value="AMP-bd_C_sf"/>
</dbReference>
<dbReference type="PANTHER" id="PTHR45527">
    <property type="entry name" value="NONRIBOSOMAL PEPTIDE SYNTHETASE"/>
    <property type="match status" value="1"/>
</dbReference>
<keyword evidence="4" id="KW-1185">Reference proteome</keyword>
<evidence type="ECO:0000313" key="3">
    <source>
        <dbReference type="EMBL" id="MBK0391941.1"/>
    </source>
</evidence>
<evidence type="ECO:0000259" key="2">
    <source>
        <dbReference type="Pfam" id="PF13193"/>
    </source>
</evidence>
<dbReference type="PROSITE" id="PS00455">
    <property type="entry name" value="AMP_BINDING"/>
    <property type="match status" value="1"/>
</dbReference>
<accession>A0A934PZY8</accession>
<evidence type="ECO:0000259" key="1">
    <source>
        <dbReference type="Pfam" id="PF00501"/>
    </source>
</evidence>
<dbReference type="GO" id="GO:0031177">
    <property type="term" value="F:phosphopantetheine binding"/>
    <property type="evidence" value="ECO:0007669"/>
    <property type="project" value="TreeGrafter"/>
</dbReference>
<dbReference type="Pfam" id="PF13193">
    <property type="entry name" value="AMP-binding_C"/>
    <property type="match status" value="1"/>
</dbReference>
<dbReference type="GO" id="GO:0005737">
    <property type="term" value="C:cytoplasm"/>
    <property type="evidence" value="ECO:0007669"/>
    <property type="project" value="TreeGrafter"/>
</dbReference>
<dbReference type="AlphaFoldDB" id="A0A934PZY8"/>
<proteinExistence type="predicted"/>
<dbReference type="Proteomes" id="UP000617041">
    <property type="component" value="Unassembled WGS sequence"/>
</dbReference>
<dbReference type="InterPro" id="IPR010071">
    <property type="entry name" value="AA_adenyl_dom"/>
</dbReference>
<comment type="caution">
    <text evidence="3">The sequence shown here is derived from an EMBL/GenBank/DDBJ whole genome shotgun (WGS) entry which is preliminary data.</text>
</comment>
<organism evidence="3 4">
    <name type="scientific">Ramlibacter algicola</name>
    <dbReference type="NCBI Taxonomy" id="2795217"/>
    <lineage>
        <taxon>Bacteria</taxon>
        <taxon>Pseudomonadati</taxon>
        <taxon>Pseudomonadota</taxon>
        <taxon>Betaproteobacteria</taxon>
        <taxon>Burkholderiales</taxon>
        <taxon>Comamonadaceae</taxon>
        <taxon>Ramlibacter</taxon>
    </lineage>
</organism>
<dbReference type="Gene3D" id="3.30.300.30">
    <property type="match status" value="1"/>
</dbReference>
<dbReference type="InterPro" id="IPR000873">
    <property type="entry name" value="AMP-dep_synth/lig_dom"/>
</dbReference>
<dbReference type="InterPro" id="IPR042099">
    <property type="entry name" value="ANL_N_sf"/>
</dbReference>
<dbReference type="NCBIfam" id="TIGR01733">
    <property type="entry name" value="AA-adenyl-dom"/>
    <property type="match status" value="1"/>
</dbReference>
<dbReference type="InterPro" id="IPR020845">
    <property type="entry name" value="AMP-binding_CS"/>
</dbReference>
<reference evidence="3" key="1">
    <citation type="submission" date="2020-12" db="EMBL/GenBank/DDBJ databases">
        <title>Ramlibacter sp. nov., isolated from a freshwater alga, Cryptomonas.</title>
        <authorList>
            <person name="Kim H.M."/>
            <person name="Jeon C.O."/>
        </authorList>
    </citation>
    <scope>NUCLEOTIDE SEQUENCE</scope>
    <source>
        <strain evidence="3">CrO1</strain>
    </source>
</reference>
<dbReference type="GO" id="GO:0043041">
    <property type="term" value="P:amino acid activation for nonribosomal peptide biosynthetic process"/>
    <property type="evidence" value="ECO:0007669"/>
    <property type="project" value="TreeGrafter"/>
</dbReference>
<dbReference type="Gene3D" id="3.40.50.12780">
    <property type="entry name" value="N-terminal domain of ligase-like"/>
    <property type="match status" value="1"/>
</dbReference>
<feature type="domain" description="AMP-binding enzyme C-terminal" evidence="2">
    <location>
        <begin position="432"/>
        <end position="506"/>
    </location>
</feature>